<accession>A0A9W6F5A6</accession>
<reference evidence="2 3" key="1">
    <citation type="journal article" date="2023" name="Commun. Biol.">
        <title>Reorganization of the ancestral sex-determining regions during the evolution of trioecy in Pleodorina starrii.</title>
        <authorList>
            <person name="Takahashi K."/>
            <person name="Suzuki S."/>
            <person name="Kawai-Toyooka H."/>
            <person name="Yamamoto K."/>
            <person name="Hamaji T."/>
            <person name="Ootsuki R."/>
            <person name="Yamaguchi H."/>
            <person name="Kawachi M."/>
            <person name="Higashiyama T."/>
            <person name="Nozaki H."/>
        </authorList>
    </citation>
    <scope>NUCLEOTIDE SEQUENCE [LARGE SCALE GENOMIC DNA]</scope>
    <source>
        <strain evidence="2 3">NIES-4479</strain>
    </source>
</reference>
<name>A0A9W6F5A6_9CHLO</name>
<feature type="compositionally biased region" description="Low complexity" evidence="1">
    <location>
        <begin position="400"/>
        <end position="411"/>
    </location>
</feature>
<dbReference type="InterPro" id="IPR036322">
    <property type="entry name" value="WD40_repeat_dom_sf"/>
</dbReference>
<feature type="region of interest" description="Disordered" evidence="1">
    <location>
        <begin position="400"/>
        <end position="421"/>
    </location>
</feature>
<dbReference type="SUPFAM" id="SSF50978">
    <property type="entry name" value="WD40 repeat-like"/>
    <property type="match status" value="1"/>
</dbReference>
<proteinExistence type="predicted"/>
<feature type="region of interest" description="Disordered" evidence="1">
    <location>
        <begin position="1"/>
        <end position="23"/>
    </location>
</feature>
<evidence type="ECO:0000256" key="1">
    <source>
        <dbReference type="SAM" id="MobiDB-lite"/>
    </source>
</evidence>
<dbReference type="PANTHER" id="PTHR47467:SF1">
    <property type="entry name" value="WD40 REPEAT-CONTAINING PROTEIN"/>
    <property type="match status" value="1"/>
</dbReference>
<dbReference type="PANTHER" id="PTHR47467">
    <property type="entry name" value="OS01G0867200 PROTEIN"/>
    <property type="match status" value="1"/>
</dbReference>
<evidence type="ECO:0000313" key="2">
    <source>
        <dbReference type="EMBL" id="GLC56982.1"/>
    </source>
</evidence>
<comment type="caution">
    <text evidence="2">The sequence shown here is derived from an EMBL/GenBank/DDBJ whole genome shotgun (WGS) entry which is preliminary data.</text>
</comment>
<organism evidence="2 3">
    <name type="scientific">Pleodorina starrii</name>
    <dbReference type="NCBI Taxonomy" id="330485"/>
    <lineage>
        <taxon>Eukaryota</taxon>
        <taxon>Viridiplantae</taxon>
        <taxon>Chlorophyta</taxon>
        <taxon>core chlorophytes</taxon>
        <taxon>Chlorophyceae</taxon>
        <taxon>CS clade</taxon>
        <taxon>Chlamydomonadales</taxon>
        <taxon>Volvocaceae</taxon>
        <taxon>Pleodorina</taxon>
    </lineage>
</organism>
<gene>
    <name evidence="2" type="primary">PLEST003153</name>
    <name evidence="2" type="ORF">PLESTB_001170200</name>
</gene>
<keyword evidence="3" id="KW-1185">Reference proteome</keyword>
<sequence>MAETGAAAEHRPTKRAKNTQSIQDRGPDLRAELLLKYSLRLPQSFTPGAIQANRLALRAQGDRCLAYVANAQHVYEVSLGSDLSTAADASLEGGVVQGKEGVLVPRVAQVGHVRQLNPLSYMAAEVQGLYSGVHGSHHLLAAVDAVGNARLLAAATGGGSGSGGGEEDGDVDGGLQCMSLHAPNRGECGWTGLALRSLGSGAAAAAGGGECGGGGGPVLEVAVARQQLRDVNVYRDGALIRSLHTLQGPTALTYLPPGASGGGGGGASEVGGSGTGLLAVAEEHQLSLWDVRQGERGGCTQRLGVFGGGSPVFSLNWVASPRQHSGGGGGGGGCGGMLAATGWERSVVMLEPRKWHIVAKWPGCVKYPATHMAPSAAAPGYVYVAGLDYECVAGRWDGSSGSSTGNANSSSGGHGRATGPAPAQLKLGAAAAMDDGPEGGASRGGLSFRGDSKWLGLARESLTVSRRAAGGIAAAGGGSDGGGGGGGSREVAAALSLSGTLLVMMTSAATSREAPTA</sequence>
<dbReference type="EMBL" id="BRXU01000017">
    <property type="protein sequence ID" value="GLC56982.1"/>
    <property type="molecule type" value="Genomic_DNA"/>
</dbReference>
<evidence type="ECO:0000313" key="3">
    <source>
        <dbReference type="Proteomes" id="UP001165080"/>
    </source>
</evidence>
<protein>
    <submittedName>
        <fullName evidence="2">Uncharacterized protein</fullName>
    </submittedName>
</protein>
<dbReference type="Proteomes" id="UP001165080">
    <property type="component" value="Unassembled WGS sequence"/>
</dbReference>
<dbReference type="AlphaFoldDB" id="A0A9W6F5A6"/>